<reference evidence="1 2" key="1">
    <citation type="journal article" date="2023" name="Sci. Data">
        <title>Genome assembly of the Korean intertidal mud-creeper Batillaria attramentaria.</title>
        <authorList>
            <person name="Patra A.K."/>
            <person name="Ho P.T."/>
            <person name="Jun S."/>
            <person name="Lee S.J."/>
            <person name="Kim Y."/>
            <person name="Won Y.J."/>
        </authorList>
    </citation>
    <scope>NUCLEOTIDE SEQUENCE [LARGE SCALE GENOMIC DNA]</scope>
    <source>
        <strain evidence="1">Wonlab-2016</strain>
    </source>
</reference>
<protein>
    <recommendedName>
        <fullName evidence="3">HNH nuclease domain-containing protein</fullName>
    </recommendedName>
</protein>
<dbReference type="AlphaFoldDB" id="A0ABD0LGL3"/>
<dbReference type="InterPro" id="IPR044930">
    <property type="entry name" value="Homing_endonuclease_His-Me"/>
</dbReference>
<dbReference type="InterPro" id="IPR044925">
    <property type="entry name" value="His-Me_finger_sf"/>
</dbReference>
<evidence type="ECO:0000313" key="1">
    <source>
        <dbReference type="EMBL" id="KAK7498656.1"/>
    </source>
</evidence>
<evidence type="ECO:0008006" key="3">
    <source>
        <dbReference type="Google" id="ProtNLM"/>
    </source>
</evidence>
<evidence type="ECO:0000313" key="2">
    <source>
        <dbReference type="Proteomes" id="UP001519460"/>
    </source>
</evidence>
<dbReference type="Gene3D" id="3.90.75.10">
    <property type="entry name" value="Homing Intron 3 (I-ppo) Encoded Endonuclease, Chain A"/>
    <property type="match status" value="1"/>
</dbReference>
<organism evidence="1 2">
    <name type="scientific">Batillaria attramentaria</name>
    <dbReference type="NCBI Taxonomy" id="370345"/>
    <lineage>
        <taxon>Eukaryota</taxon>
        <taxon>Metazoa</taxon>
        <taxon>Spiralia</taxon>
        <taxon>Lophotrochozoa</taxon>
        <taxon>Mollusca</taxon>
        <taxon>Gastropoda</taxon>
        <taxon>Caenogastropoda</taxon>
        <taxon>Sorbeoconcha</taxon>
        <taxon>Cerithioidea</taxon>
        <taxon>Batillariidae</taxon>
        <taxon>Batillaria</taxon>
    </lineage>
</organism>
<name>A0ABD0LGL3_9CAEN</name>
<sequence>MDAMRHRLYVYPGYVLAGNGICQLFQGYAGPNGYMKLSYRHPGSGQVTSTTAHRAAVMVARGCFDLPPHLDASHLCHNKACILPTHISMEPREAVKLCRPSAGLYQHCALTRPLIHIWTLVDSFRMPPPQTTFIA</sequence>
<keyword evidence="2" id="KW-1185">Reference proteome</keyword>
<dbReference type="Proteomes" id="UP001519460">
    <property type="component" value="Unassembled WGS sequence"/>
</dbReference>
<gene>
    <name evidence="1" type="ORF">BaRGS_00010033</name>
</gene>
<dbReference type="EMBL" id="JACVVK020000049">
    <property type="protein sequence ID" value="KAK7498656.1"/>
    <property type="molecule type" value="Genomic_DNA"/>
</dbReference>
<comment type="caution">
    <text evidence="1">The sequence shown here is derived from an EMBL/GenBank/DDBJ whole genome shotgun (WGS) entry which is preliminary data.</text>
</comment>
<dbReference type="SUPFAM" id="SSF54060">
    <property type="entry name" value="His-Me finger endonucleases"/>
    <property type="match status" value="1"/>
</dbReference>
<proteinExistence type="predicted"/>
<accession>A0ABD0LGL3</accession>